<dbReference type="SUPFAM" id="SSF55031">
    <property type="entry name" value="Bacterial exopeptidase dimerisation domain"/>
    <property type="match status" value="1"/>
</dbReference>
<dbReference type="InterPro" id="IPR036264">
    <property type="entry name" value="Bact_exopeptidase_dim_dom"/>
</dbReference>
<feature type="domain" description="Peptidase M20 dimerisation" evidence="2">
    <location>
        <begin position="164"/>
        <end position="256"/>
    </location>
</feature>
<sequence>MAIPSPNIDEIKASVETALHYLQTPLRELNREIWSNPETAYQEHKAHDTICAFLEAQGCTVTRHAYGLDTSFEATCGSGGRLINFNAEYDALPGIGHACGHNLITTSIARDTAEENGGGKAKLIENGAYNGVDISLMAHAGPKKLFPGVDSDGVAGVLMNARKEIHCEFTGKSAHAGGNPWDGINALDALVSAYNNVSVLRQQMQPDERVHVAFTETPTVANVIPERTKAYWQVRSPTLKGLDRLMGRVRNCIEAGALSSGCRVDIVEDQLYTDIKINDTLCERYRTHMARYGRMITKSHEKVLTGSSDIGNVSYLVPTLHAMFAVADHEGLFLHHSSFATAAGTDTAHDEAIIVGKSLAMIGWEILTDEGLFQTAKKQWEIAILE</sequence>
<dbReference type="PANTHER" id="PTHR30575:SF8">
    <property type="entry name" value="PEPTIDASE M20 DOMAIN-CONTAINING PROTEIN 2"/>
    <property type="match status" value="1"/>
</dbReference>
<evidence type="ECO:0000259" key="2">
    <source>
        <dbReference type="Pfam" id="PF07687"/>
    </source>
</evidence>
<comment type="caution">
    <text evidence="3">The sequence shown here is derived from an EMBL/GenBank/DDBJ whole genome shotgun (WGS) entry which is preliminary data.</text>
</comment>
<dbReference type="Gene3D" id="3.40.630.10">
    <property type="entry name" value="Zn peptidases"/>
    <property type="match status" value="3"/>
</dbReference>
<keyword evidence="4" id="KW-1185">Reference proteome</keyword>
<dbReference type="PIRSF" id="PIRSF037226">
    <property type="entry name" value="Amidohydrolase_ACY1L2_prd"/>
    <property type="match status" value="1"/>
</dbReference>
<dbReference type="Proteomes" id="UP000641853">
    <property type="component" value="Unassembled WGS sequence"/>
</dbReference>
<name>A0A8H6QZA4_9EURO</name>
<evidence type="ECO:0000313" key="3">
    <source>
        <dbReference type="EMBL" id="KAF7180977.1"/>
    </source>
</evidence>
<dbReference type="InterPro" id="IPR017144">
    <property type="entry name" value="Xaa-Arg_dipeptidase"/>
</dbReference>
<protein>
    <recommendedName>
        <fullName evidence="1">Peptidase M20 domain-containing protein 2</fullName>
    </recommendedName>
</protein>
<dbReference type="GO" id="GO:0016805">
    <property type="term" value="F:dipeptidase activity"/>
    <property type="evidence" value="ECO:0007669"/>
    <property type="project" value="InterPro"/>
</dbReference>
<evidence type="ECO:0000313" key="4">
    <source>
        <dbReference type="Proteomes" id="UP000641853"/>
    </source>
</evidence>
<organism evidence="3 4">
    <name type="scientific">Aspergillus felis</name>
    <dbReference type="NCBI Taxonomy" id="1287682"/>
    <lineage>
        <taxon>Eukaryota</taxon>
        <taxon>Fungi</taxon>
        <taxon>Dikarya</taxon>
        <taxon>Ascomycota</taxon>
        <taxon>Pezizomycotina</taxon>
        <taxon>Eurotiomycetes</taxon>
        <taxon>Eurotiomycetidae</taxon>
        <taxon>Eurotiales</taxon>
        <taxon>Aspergillaceae</taxon>
        <taxon>Aspergillus</taxon>
        <taxon>Aspergillus subgen. Fumigati</taxon>
    </lineage>
</organism>
<dbReference type="FunFam" id="3.30.70.360:FF:000004">
    <property type="entry name" value="Peptidase M20 domain-containing protein 2"/>
    <property type="match status" value="1"/>
</dbReference>
<gene>
    <name evidence="3" type="ORF">CNMCM7691_000106</name>
</gene>
<accession>A0A8H6QZA4</accession>
<evidence type="ECO:0000256" key="1">
    <source>
        <dbReference type="PIRNR" id="PIRNR037226"/>
    </source>
</evidence>
<proteinExistence type="inferred from homology"/>
<dbReference type="CDD" id="cd05672">
    <property type="entry name" value="M20_ACY1L2-like"/>
    <property type="match status" value="1"/>
</dbReference>
<dbReference type="InterPro" id="IPR011650">
    <property type="entry name" value="Peptidase_M20_dimer"/>
</dbReference>
<reference evidence="3" key="1">
    <citation type="submission" date="2020-06" db="EMBL/GenBank/DDBJ databases">
        <title>Draft genome sequences of strains closely related to Aspergillus parafelis and Aspergillus hiratsukae.</title>
        <authorList>
            <person name="Dos Santos R.A.C."/>
            <person name="Rivero-Menendez O."/>
            <person name="Steenwyk J.L."/>
            <person name="Mead M.E."/>
            <person name="Goldman G.H."/>
            <person name="Alastruey-Izquierdo A."/>
            <person name="Rokas A."/>
        </authorList>
    </citation>
    <scope>NUCLEOTIDE SEQUENCE</scope>
    <source>
        <strain evidence="3">CNM-CM7691</strain>
    </source>
</reference>
<dbReference type="PANTHER" id="PTHR30575">
    <property type="entry name" value="PEPTIDASE M20"/>
    <property type="match status" value="1"/>
</dbReference>
<dbReference type="SUPFAM" id="SSF53187">
    <property type="entry name" value="Zn-dependent exopeptidases"/>
    <property type="match status" value="1"/>
</dbReference>
<comment type="similarity">
    <text evidence="1">Belongs to the peptidase M20A family.</text>
</comment>
<dbReference type="InterPro" id="IPR052030">
    <property type="entry name" value="Peptidase_M20/M20A_hydrolases"/>
</dbReference>
<dbReference type="Pfam" id="PF07687">
    <property type="entry name" value="M20_dimer"/>
    <property type="match status" value="1"/>
</dbReference>
<dbReference type="AlphaFoldDB" id="A0A8H6QZA4"/>
<dbReference type="EMBL" id="JACBAG010001825">
    <property type="protein sequence ID" value="KAF7180977.1"/>
    <property type="molecule type" value="Genomic_DNA"/>
</dbReference>